<name>A0AB34U7L6_PSEA0</name>
<dbReference type="Gene3D" id="3.30.2320.10">
    <property type="entry name" value="hypothetical protein PF0899 domain"/>
    <property type="match status" value="1"/>
</dbReference>
<dbReference type="NCBIfam" id="TIGR01554">
    <property type="entry name" value="major_cap_HK97"/>
    <property type="match status" value="1"/>
</dbReference>
<dbReference type="RefSeq" id="WP_081023525.1">
    <property type="nucleotide sequence ID" value="NZ_LJQN01000087.1"/>
</dbReference>
<dbReference type="Pfam" id="PF05065">
    <property type="entry name" value="Phage_capsid"/>
    <property type="match status" value="1"/>
</dbReference>
<dbReference type="EMBL" id="LJQN01000087">
    <property type="protein sequence ID" value="KPX54593.1"/>
    <property type="molecule type" value="Genomic_DNA"/>
</dbReference>
<dbReference type="Gene3D" id="3.30.2400.10">
    <property type="entry name" value="Major capsid protein gp5"/>
    <property type="match status" value="1"/>
</dbReference>
<gene>
    <name evidence="4" type="ORF">ALO67_04115</name>
</gene>
<proteinExistence type="predicted"/>
<evidence type="ECO:0000313" key="4">
    <source>
        <dbReference type="EMBL" id="KPX54593.1"/>
    </source>
</evidence>
<feature type="domain" description="Phage capsid-like C-terminal" evidence="3">
    <location>
        <begin position="184"/>
        <end position="453"/>
    </location>
</feature>
<evidence type="ECO:0000256" key="1">
    <source>
        <dbReference type="ARBA" id="ARBA00004328"/>
    </source>
</evidence>
<dbReference type="AlphaFoldDB" id="A0AB34U7L6"/>
<evidence type="ECO:0000259" key="3">
    <source>
        <dbReference type="Pfam" id="PF05065"/>
    </source>
</evidence>
<comment type="caution">
    <text evidence="4">The sequence shown here is derived from an EMBL/GenBank/DDBJ whole genome shotgun (WGS) entry which is preliminary data.</text>
</comment>
<keyword evidence="2" id="KW-0175">Coiled coil</keyword>
<dbReference type="InterPro" id="IPR024455">
    <property type="entry name" value="Phage_capsid"/>
</dbReference>
<dbReference type="SUPFAM" id="SSF56563">
    <property type="entry name" value="Major capsid protein gp5"/>
    <property type="match status" value="1"/>
</dbReference>
<evidence type="ECO:0000256" key="2">
    <source>
        <dbReference type="SAM" id="Coils"/>
    </source>
</evidence>
<feature type="coiled-coil region" evidence="2">
    <location>
        <begin position="72"/>
        <end position="138"/>
    </location>
</feature>
<reference evidence="4 5" key="1">
    <citation type="submission" date="2015-09" db="EMBL/GenBank/DDBJ databases">
        <title>Genome announcement of multiple Pseudomonas syringae strains.</title>
        <authorList>
            <person name="Thakur S."/>
            <person name="Wang P.W."/>
            <person name="Gong Y."/>
            <person name="Weir B.S."/>
            <person name="Guttman D.S."/>
        </authorList>
    </citation>
    <scope>NUCLEOTIDE SEQUENCE [LARGE SCALE GENOMIC DNA]</scope>
    <source>
        <strain evidence="4 5">ICMP9623</strain>
    </source>
</reference>
<dbReference type="InterPro" id="IPR054612">
    <property type="entry name" value="Phage_capsid-like_C"/>
</dbReference>
<dbReference type="Proteomes" id="UP000050545">
    <property type="component" value="Unassembled WGS sequence"/>
</dbReference>
<accession>A0AB34U7L6</accession>
<sequence length="464" mass="50251">MMKFRLSPAFLMAVLSIAALIPLTFGARPEAVMGSLLLVGISTALVKRGTSHYRGWNAQMGKIGEDDIETQYKQTQANLKDIGDQLKAHAEQAQKNVDRHEGLSKETSAKVDELLMKQGELQARVLEAEQKLVNANRDTQRNESPKSAGELVVTSEHMEGVNSSFRGSRRVSVPRAAITTTSAGGLAATERLDTVALPGMRRATIRDLVAPGQTEAGSLEYVRETGFTNNAATVAEGSAKPYSEITTALVTASVRTIAHLFKASRQILDDAKALQSYIDARARYGLLLTEESQLLYGSGAGANLQGLVPVANEYASPAGWTVTGEQRIDRLRLALLQAELAEFPSDGIVLNPTDWALIELIKDSQGRYLIGQPQEGTAARLWNRPVVATQAMKQNDFLVGAFKLGAQIFDRMEVEVLISTENDKDFENNMVTLRAEERLAFAIYRTEAFVTGKLTAAAAAAAAA</sequence>
<evidence type="ECO:0000313" key="5">
    <source>
        <dbReference type="Proteomes" id="UP000050545"/>
    </source>
</evidence>
<protein>
    <submittedName>
        <fullName evidence="4">Major head protein</fullName>
    </submittedName>
</protein>
<organism evidence="4 5">
    <name type="scientific">Pseudomonas amygdali pv. hibisci</name>
    <dbReference type="NCBI Taxonomy" id="251723"/>
    <lineage>
        <taxon>Bacteria</taxon>
        <taxon>Pseudomonadati</taxon>
        <taxon>Pseudomonadota</taxon>
        <taxon>Gammaproteobacteria</taxon>
        <taxon>Pseudomonadales</taxon>
        <taxon>Pseudomonadaceae</taxon>
        <taxon>Pseudomonas</taxon>
        <taxon>Pseudomonas amygdali</taxon>
    </lineage>
</organism>
<comment type="subcellular location">
    <subcellularLocation>
        <location evidence="1">Virion</location>
    </subcellularLocation>
</comment>